<sequence>MIGLQSNKVIKQKESRLLMSAKPYTIESLLVGKHYRSHSRHDEGTIQYAEKREGIWYGENFEAYAIEVSPTRGIKNFWATVAVKTGE</sequence>
<proteinExistence type="predicted"/>
<gene>
    <name evidence="1" type="ORF">UFOVP694_83</name>
</gene>
<accession>A0A6J5NLH9</accession>
<evidence type="ECO:0000313" key="1">
    <source>
        <dbReference type="EMBL" id="CAB4158015.1"/>
    </source>
</evidence>
<name>A0A6J5NLH9_9CAUD</name>
<organism evidence="1">
    <name type="scientific">uncultured Caudovirales phage</name>
    <dbReference type="NCBI Taxonomy" id="2100421"/>
    <lineage>
        <taxon>Viruses</taxon>
        <taxon>Duplodnaviria</taxon>
        <taxon>Heunggongvirae</taxon>
        <taxon>Uroviricota</taxon>
        <taxon>Caudoviricetes</taxon>
        <taxon>Peduoviridae</taxon>
        <taxon>Maltschvirus</taxon>
        <taxon>Maltschvirus maltsch</taxon>
    </lineage>
</organism>
<protein>
    <submittedName>
        <fullName evidence="1">Uncharacterized protein</fullName>
    </submittedName>
</protein>
<reference evidence="1" key="1">
    <citation type="submission" date="2020-04" db="EMBL/GenBank/DDBJ databases">
        <authorList>
            <person name="Chiriac C."/>
            <person name="Salcher M."/>
            <person name="Ghai R."/>
            <person name="Kavagutti S V."/>
        </authorList>
    </citation>
    <scope>NUCLEOTIDE SEQUENCE</scope>
</reference>
<dbReference type="EMBL" id="LR796651">
    <property type="protein sequence ID" value="CAB4158015.1"/>
    <property type="molecule type" value="Genomic_DNA"/>
</dbReference>